<keyword evidence="1" id="KW-1133">Transmembrane helix</keyword>
<evidence type="ECO:0000256" key="1">
    <source>
        <dbReference type="SAM" id="Phobius"/>
    </source>
</evidence>
<protein>
    <submittedName>
        <fullName evidence="2">Uncharacterized protein</fullName>
    </submittedName>
</protein>
<gene>
    <name evidence="2" type="ORF">g.73433</name>
</gene>
<proteinExistence type="predicted"/>
<dbReference type="AlphaFoldDB" id="A0A2S2PSC4"/>
<dbReference type="EMBL" id="GGMR01019625">
    <property type="protein sequence ID" value="MBY32244.1"/>
    <property type="molecule type" value="Transcribed_RNA"/>
</dbReference>
<keyword evidence="1" id="KW-0472">Membrane</keyword>
<sequence length="120" mass="14503">MRKVTSARPTQTNSSKMLLPQYTKRRRQRPNLSFFFFCLFVYTTFYYYYYYYVYATYVKIYRCRVESTSGVVKRTVFSLHKEVGTPYTYTACTIVHYSVHVLYTYTHTHTHIYHGCAKIQ</sequence>
<name>A0A2S2PSC4_SCHGA</name>
<accession>A0A2S2PSC4</accession>
<reference evidence="2" key="1">
    <citation type="submission" date="2018-04" db="EMBL/GenBank/DDBJ databases">
        <title>Transcriptome of Schizaphis graminum biotype I.</title>
        <authorList>
            <person name="Scully E.D."/>
            <person name="Geib S.M."/>
            <person name="Palmer N.A."/>
            <person name="Koch K."/>
            <person name="Bradshaw J."/>
            <person name="Heng-Moss T."/>
            <person name="Sarath G."/>
        </authorList>
    </citation>
    <scope>NUCLEOTIDE SEQUENCE</scope>
</reference>
<organism evidence="2">
    <name type="scientific">Schizaphis graminum</name>
    <name type="common">Green bug aphid</name>
    <dbReference type="NCBI Taxonomy" id="13262"/>
    <lineage>
        <taxon>Eukaryota</taxon>
        <taxon>Metazoa</taxon>
        <taxon>Ecdysozoa</taxon>
        <taxon>Arthropoda</taxon>
        <taxon>Hexapoda</taxon>
        <taxon>Insecta</taxon>
        <taxon>Pterygota</taxon>
        <taxon>Neoptera</taxon>
        <taxon>Paraneoptera</taxon>
        <taxon>Hemiptera</taxon>
        <taxon>Sternorrhyncha</taxon>
        <taxon>Aphidomorpha</taxon>
        <taxon>Aphidoidea</taxon>
        <taxon>Aphididae</taxon>
        <taxon>Aphidini</taxon>
        <taxon>Schizaphis</taxon>
    </lineage>
</organism>
<evidence type="ECO:0000313" key="2">
    <source>
        <dbReference type="EMBL" id="MBY32244.1"/>
    </source>
</evidence>
<feature type="transmembrane region" description="Helical" evidence="1">
    <location>
        <begin position="32"/>
        <end position="52"/>
    </location>
</feature>
<keyword evidence="1" id="KW-0812">Transmembrane</keyword>